<evidence type="ECO:0000313" key="4">
    <source>
        <dbReference type="Proteomes" id="UP000632222"/>
    </source>
</evidence>
<feature type="transmembrane region" description="Helical" evidence="2">
    <location>
        <begin position="125"/>
        <end position="150"/>
    </location>
</feature>
<evidence type="ECO:0000256" key="1">
    <source>
        <dbReference type="SAM" id="Coils"/>
    </source>
</evidence>
<keyword evidence="2" id="KW-0812">Transmembrane</keyword>
<keyword evidence="1" id="KW-0175">Coiled coil</keyword>
<evidence type="ECO:0000313" key="3">
    <source>
        <dbReference type="EMBL" id="GGJ26107.1"/>
    </source>
</evidence>
<keyword evidence="2" id="KW-1133">Transmembrane helix</keyword>
<name>A0ABQ2CVX3_9DEIO</name>
<evidence type="ECO:0000256" key="2">
    <source>
        <dbReference type="SAM" id="Phobius"/>
    </source>
</evidence>
<evidence type="ECO:0008006" key="5">
    <source>
        <dbReference type="Google" id="ProtNLM"/>
    </source>
</evidence>
<dbReference type="Proteomes" id="UP000632222">
    <property type="component" value="Unassembled WGS sequence"/>
</dbReference>
<organism evidence="3 4">
    <name type="scientific">Deinococcus roseus</name>
    <dbReference type="NCBI Taxonomy" id="392414"/>
    <lineage>
        <taxon>Bacteria</taxon>
        <taxon>Thermotogati</taxon>
        <taxon>Deinococcota</taxon>
        <taxon>Deinococci</taxon>
        <taxon>Deinococcales</taxon>
        <taxon>Deinococcaceae</taxon>
        <taxon>Deinococcus</taxon>
    </lineage>
</organism>
<feature type="transmembrane region" description="Helical" evidence="2">
    <location>
        <begin position="15"/>
        <end position="32"/>
    </location>
</feature>
<feature type="transmembrane region" description="Helical" evidence="2">
    <location>
        <begin position="170"/>
        <end position="193"/>
    </location>
</feature>
<accession>A0ABQ2CVX3</accession>
<comment type="caution">
    <text evidence="3">The sequence shown here is derived from an EMBL/GenBank/DDBJ whole genome shotgun (WGS) entry which is preliminary data.</text>
</comment>
<dbReference type="RefSeq" id="WP_189000863.1">
    <property type="nucleotide sequence ID" value="NZ_BMOD01000002.1"/>
</dbReference>
<keyword evidence="4" id="KW-1185">Reference proteome</keyword>
<gene>
    <name evidence="3" type="ORF">GCM10008938_10290</name>
</gene>
<keyword evidence="2" id="KW-0472">Membrane</keyword>
<proteinExistence type="predicted"/>
<sequence length="430" mass="47040">MMDFLKVFLQLKPEGFLILLGFMVPVFLYLLVQVRGAVGVTGTLRNQLNKLRTQVKEHLEGDEPFQAEEDFEGLADTTGHKGLLFELLTAMLYARKLNNPDLSAIGGTIAEKLPGLQHVRNIPNLLMLAGLLGTVLGLASAISSLGPQIATAASATDPSQLAKALGSTMGLMQGAFGCSLWGILFSLLAAFVLQSAQKQLDAFQDELGAFTVLELAPVMLPHNAMNQLDRMRSILKGVSDSVRTINESFGQVTGDFGKVLGEAAGTLNTTLDKLITSTNNIQQTFEGSQAAIKQSAQSLQSGAETLAKAQQNAAKLMEDAQVRSARQLEQAHEELRQRIMEQVRKIDDLQTSFVGQSVRIIQGIENTQQQVSNSIKLFRDLSDSQVGFFNTHRQDLKEEFHVLQGTLSRHIQDHRQYLETLAKQNGVRPS</sequence>
<feature type="coiled-coil region" evidence="1">
    <location>
        <begin position="299"/>
        <end position="352"/>
    </location>
</feature>
<protein>
    <recommendedName>
        <fullName evidence="5">MotA/TolQ/ExbB proton channel domain-containing protein</fullName>
    </recommendedName>
</protein>
<reference evidence="4" key="1">
    <citation type="journal article" date="2019" name="Int. J. Syst. Evol. Microbiol.">
        <title>The Global Catalogue of Microorganisms (GCM) 10K type strain sequencing project: providing services to taxonomists for standard genome sequencing and annotation.</title>
        <authorList>
            <consortium name="The Broad Institute Genomics Platform"/>
            <consortium name="The Broad Institute Genome Sequencing Center for Infectious Disease"/>
            <person name="Wu L."/>
            <person name="Ma J."/>
        </authorList>
    </citation>
    <scope>NUCLEOTIDE SEQUENCE [LARGE SCALE GENOMIC DNA]</scope>
    <source>
        <strain evidence="4">JCM 14370</strain>
    </source>
</reference>
<dbReference type="EMBL" id="BMOD01000002">
    <property type="protein sequence ID" value="GGJ26107.1"/>
    <property type="molecule type" value="Genomic_DNA"/>
</dbReference>